<keyword evidence="12" id="KW-1185">Reference proteome</keyword>
<evidence type="ECO:0000256" key="5">
    <source>
        <dbReference type="ARBA" id="ARBA00022519"/>
    </source>
</evidence>
<dbReference type="InterPro" id="IPR013525">
    <property type="entry name" value="ABC2_TM"/>
</dbReference>
<feature type="transmembrane region" description="Helical" evidence="9">
    <location>
        <begin position="57"/>
        <end position="82"/>
    </location>
</feature>
<dbReference type="AlphaFoldDB" id="A0A840C182"/>
<evidence type="ECO:0000256" key="8">
    <source>
        <dbReference type="ARBA" id="ARBA00023136"/>
    </source>
</evidence>
<sequence>MTVAPMDTPASPQQTEVVIRARADHHLIHDIADVWTNRDIAWTLALREIQIRYKQSLIGIAWALLQPVLTTAIFTFVFSYLARIPTDGIPYPIFVFSGLLMWQYFSRVVVEASGSLVKNEAIITKVFFPRLLLPLVPTLSAAVEFLIALVVLVAMMLAYGMVPSPLIVLLPLILLAAGLLGYGIGLVLSPLNAIYRDVGIALPFFVQIAMYLTPVIYPVTFVPPQYQWLYALNPVATLIDTMRAIIIAAPWPGLLSYAVLAAWVIGLTALGLGTFRKLEPAIVDRI</sequence>
<evidence type="ECO:0000256" key="1">
    <source>
        <dbReference type="ARBA" id="ARBA00004429"/>
    </source>
</evidence>
<gene>
    <name evidence="11" type="ORF">GGR16_003610</name>
</gene>
<feature type="domain" description="ABC transmembrane type-2" evidence="10">
    <location>
        <begin position="58"/>
        <end position="278"/>
    </location>
</feature>
<feature type="transmembrane region" description="Helical" evidence="9">
    <location>
        <begin position="131"/>
        <end position="160"/>
    </location>
</feature>
<dbReference type="GO" id="GO:0140359">
    <property type="term" value="F:ABC-type transporter activity"/>
    <property type="evidence" value="ECO:0007669"/>
    <property type="project" value="InterPro"/>
</dbReference>
<dbReference type="PANTHER" id="PTHR30413">
    <property type="entry name" value="INNER MEMBRANE TRANSPORT PERMEASE"/>
    <property type="match status" value="1"/>
</dbReference>
<accession>A0A840C182</accession>
<reference evidence="11 12" key="1">
    <citation type="submission" date="2020-08" db="EMBL/GenBank/DDBJ databases">
        <title>Genomic Encyclopedia of Type Strains, Phase IV (KMG-IV): sequencing the most valuable type-strain genomes for metagenomic binning, comparative biology and taxonomic classification.</title>
        <authorList>
            <person name="Goeker M."/>
        </authorList>
    </citation>
    <scope>NUCLEOTIDE SEQUENCE [LARGE SCALE GENOMIC DNA]</scope>
    <source>
        <strain evidence="11 12">DSM 103737</strain>
    </source>
</reference>
<keyword evidence="7 9" id="KW-1133">Transmembrane helix</keyword>
<dbReference type="EMBL" id="JACIEN010000004">
    <property type="protein sequence ID" value="MBB4018563.1"/>
    <property type="molecule type" value="Genomic_DNA"/>
</dbReference>
<dbReference type="Pfam" id="PF01061">
    <property type="entry name" value="ABC2_membrane"/>
    <property type="match status" value="1"/>
</dbReference>
<feature type="transmembrane region" description="Helical" evidence="9">
    <location>
        <begin position="254"/>
        <end position="275"/>
    </location>
</feature>
<evidence type="ECO:0000256" key="4">
    <source>
        <dbReference type="ARBA" id="ARBA00022475"/>
    </source>
</evidence>
<evidence type="ECO:0000256" key="2">
    <source>
        <dbReference type="ARBA" id="ARBA00007783"/>
    </source>
</evidence>
<dbReference type="PROSITE" id="PS51012">
    <property type="entry name" value="ABC_TM2"/>
    <property type="match status" value="1"/>
</dbReference>
<organism evidence="11 12">
    <name type="scientific">Chelatococcus caeni</name>
    <dbReference type="NCBI Taxonomy" id="1348468"/>
    <lineage>
        <taxon>Bacteria</taxon>
        <taxon>Pseudomonadati</taxon>
        <taxon>Pseudomonadota</taxon>
        <taxon>Alphaproteobacteria</taxon>
        <taxon>Hyphomicrobiales</taxon>
        <taxon>Chelatococcaceae</taxon>
        <taxon>Chelatococcus</taxon>
    </lineage>
</organism>
<proteinExistence type="inferred from homology"/>
<evidence type="ECO:0000313" key="12">
    <source>
        <dbReference type="Proteomes" id="UP000577362"/>
    </source>
</evidence>
<evidence type="ECO:0000256" key="3">
    <source>
        <dbReference type="ARBA" id="ARBA00022448"/>
    </source>
</evidence>
<evidence type="ECO:0000256" key="7">
    <source>
        <dbReference type="ARBA" id="ARBA00022989"/>
    </source>
</evidence>
<comment type="subcellular location">
    <subcellularLocation>
        <location evidence="1 9">Cell inner membrane</location>
        <topology evidence="1 9">Multi-pass membrane protein</topology>
    </subcellularLocation>
</comment>
<dbReference type="PANTHER" id="PTHR30413:SF8">
    <property type="entry name" value="TRANSPORT PERMEASE PROTEIN"/>
    <property type="match status" value="1"/>
</dbReference>
<protein>
    <recommendedName>
        <fullName evidence="9">Transport permease protein</fullName>
    </recommendedName>
</protein>
<dbReference type="InterPro" id="IPR047817">
    <property type="entry name" value="ABC2_TM_bact-type"/>
</dbReference>
<dbReference type="Proteomes" id="UP000577362">
    <property type="component" value="Unassembled WGS sequence"/>
</dbReference>
<dbReference type="GO" id="GO:0043190">
    <property type="term" value="C:ATP-binding cassette (ABC) transporter complex"/>
    <property type="evidence" value="ECO:0007669"/>
    <property type="project" value="InterPro"/>
</dbReference>
<evidence type="ECO:0000256" key="6">
    <source>
        <dbReference type="ARBA" id="ARBA00022692"/>
    </source>
</evidence>
<feature type="transmembrane region" description="Helical" evidence="9">
    <location>
        <begin position="166"/>
        <end position="188"/>
    </location>
</feature>
<keyword evidence="8 9" id="KW-0472">Membrane</keyword>
<feature type="transmembrane region" description="Helical" evidence="9">
    <location>
        <begin position="88"/>
        <end position="110"/>
    </location>
</feature>
<keyword evidence="5" id="KW-0997">Cell inner membrane</keyword>
<feature type="transmembrane region" description="Helical" evidence="9">
    <location>
        <begin position="200"/>
        <end position="220"/>
    </location>
</feature>
<comment type="similarity">
    <text evidence="2 9">Belongs to the ABC-2 integral membrane protein family.</text>
</comment>
<dbReference type="GO" id="GO:0015920">
    <property type="term" value="P:lipopolysaccharide transport"/>
    <property type="evidence" value="ECO:0007669"/>
    <property type="project" value="TreeGrafter"/>
</dbReference>
<evidence type="ECO:0000259" key="10">
    <source>
        <dbReference type="PROSITE" id="PS51012"/>
    </source>
</evidence>
<dbReference type="RefSeq" id="WP_082312715.1">
    <property type="nucleotide sequence ID" value="NZ_JACIEN010000004.1"/>
</dbReference>
<evidence type="ECO:0000256" key="9">
    <source>
        <dbReference type="RuleBase" id="RU361157"/>
    </source>
</evidence>
<dbReference type="InterPro" id="IPR000412">
    <property type="entry name" value="ABC_2_transport"/>
</dbReference>
<comment type="caution">
    <text evidence="11">The sequence shown here is derived from an EMBL/GenBank/DDBJ whole genome shotgun (WGS) entry which is preliminary data.</text>
</comment>
<keyword evidence="6 9" id="KW-0812">Transmembrane</keyword>
<keyword evidence="4 9" id="KW-1003">Cell membrane</keyword>
<dbReference type="PRINTS" id="PR00164">
    <property type="entry name" value="ABC2TRNSPORT"/>
</dbReference>
<keyword evidence="3 9" id="KW-0813">Transport</keyword>
<name>A0A840C182_9HYPH</name>
<evidence type="ECO:0000313" key="11">
    <source>
        <dbReference type="EMBL" id="MBB4018563.1"/>
    </source>
</evidence>